<dbReference type="OrthoDB" id="9880600at2759"/>
<dbReference type="EMBL" id="QDEB01020508">
    <property type="protein sequence ID" value="RZC41063.1"/>
    <property type="molecule type" value="Genomic_DNA"/>
</dbReference>
<proteinExistence type="predicted"/>
<reference evidence="1 2" key="1">
    <citation type="submission" date="2017-03" db="EMBL/GenBank/DDBJ databases">
        <title>Genome of the blue death feigning beetle - Asbolus verrucosus.</title>
        <authorList>
            <person name="Rider S.D."/>
        </authorList>
    </citation>
    <scope>NUCLEOTIDE SEQUENCE [LARGE SCALE GENOMIC DNA]</scope>
    <source>
        <strain evidence="1">Butters</strain>
        <tissue evidence="1">Head and leg muscle</tissue>
    </source>
</reference>
<comment type="caution">
    <text evidence="1">The sequence shown here is derived from an EMBL/GenBank/DDBJ whole genome shotgun (WGS) entry which is preliminary data.</text>
</comment>
<dbReference type="Proteomes" id="UP000292052">
    <property type="component" value="Unassembled WGS sequence"/>
</dbReference>
<sequence length="100" mass="10822">MGTIFVPRTYLMTIAAARDKITSTLPSLAAATSAMDIYRTGTQPVYDCVNVAAINAVTVARAGVTAIQQPDLYSCPNLPEDDEFDVRCDSPVSDDKMTRF</sequence>
<evidence type="ECO:0000313" key="2">
    <source>
        <dbReference type="Proteomes" id="UP000292052"/>
    </source>
</evidence>
<evidence type="ECO:0000313" key="1">
    <source>
        <dbReference type="EMBL" id="RZC41063.1"/>
    </source>
</evidence>
<gene>
    <name evidence="1" type="ORF">BDFB_010927</name>
</gene>
<accession>A0A482W971</accession>
<dbReference type="STRING" id="1661398.A0A482W971"/>
<dbReference type="AlphaFoldDB" id="A0A482W971"/>
<protein>
    <submittedName>
        <fullName evidence="1">Uncharacterized protein</fullName>
    </submittedName>
</protein>
<organism evidence="1 2">
    <name type="scientific">Asbolus verrucosus</name>
    <name type="common">Desert ironclad beetle</name>
    <dbReference type="NCBI Taxonomy" id="1661398"/>
    <lineage>
        <taxon>Eukaryota</taxon>
        <taxon>Metazoa</taxon>
        <taxon>Ecdysozoa</taxon>
        <taxon>Arthropoda</taxon>
        <taxon>Hexapoda</taxon>
        <taxon>Insecta</taxon>
        <taxon>Pterygota</taxon>
        <taxon>Neoptera</taxon>
        <taxon>Endopterygota</taxon>
        <taxon>Coleoptera</taxon>
        <taxon>Polyphaga</taxon>
        <taxon>Cucujiformia</taxon>
        <taxon>Tenebrionidae</taxon>
        <taxon>Pimeliinae</taxon>
        <taxon>Asbolus</taxon>
    </lineage>
</organism>
<keyword evidence="2" id="KW-1185">Reference proteome</keyword>
<name>A0A482W971_ASBVE</name>